<dbReference type="EMBL" id="QKRX01000011">
    <property type="protein sequence ID" value="RAU17221.1"/>
    <property type="molecule type" value="Genomic_DNA"/>
</dbReference>
<evidence type="ECO:0000313" key="2">
    <source>
        <dbReference type="EMBL" id="RAU17221.1"/>
    </source>
</evidence>
<gene>
    <name evidence="2" type="ORF">DN062_13710</name>
</gene>
<organism evidence="2 3">
    <name type="scientific">Nitrincola tibetensis</name>
    <dbReference type="NCBI Taxonomy" id="2219697"/>
    <lineage>
        <taxon>Bacteria</taxon>
        <taxon>Pseudomonadati</taxon>
        <taxon>Pseudomonadota</taxon>
        <taxon>Gammaproteobacteria</taxon>
        <taxon>Oceanospirillales</taxon>
        <taxon>Oceanospirillaceae</taxon>
        <taxon>Nitrincola</taxon>
    </lineage>
</organism>
<dbReference type="Proteomes" id="UP000250744">
    <property type="component" value="Unassembled WGS sequence"/>
</dbReference>
<reference evidence="2 3" key="1">
    <citation type="submission" date="2018-06" db="EMBL/GenBank/DDBJ databases">
        <title>Nitrincola tibetense sp. nov., isolated from Lake XuguoCo on Tibetan Plateau.</title>
        <authorList>
            <person name="Xing P."/>
        </authorList>
    </citation>
    <scope>NUCLEOTIDE SEQUENCE [LARGE SCALE GENOMIC DNA]</scope>
    <source>
        <strain evidence="3">xg18</strain>
    </source>
</reference>
<dbReference type="OrthoDB" id="5298746at2"/>
<name>A0A364NJL2_9GAMM</name>
<dbReference type="Pfam" id="PF14341">
    <property type="entry name" value="PilX_N"/>
    <property type="match status" value="1"/>
</dbReference>
<dbReference type="AlphaFoldDB" id="A0A364NJL2"/>
<comment type="caution">
    <text evidence="2">The sequence shown here is derived from an EMBL/GenBank/DDBJ whole genome shotgun (WGS) entry which is preliminary data.</text>
</comment>
<keyword evidence="3" id="KW-1185">Reference proteome</keyword>
<dbReference type="InterPro" id="IPR025746">
    <property type="entry name" value="PilX_N_dom"/>
</dbReference>
<dbReference type="RefSeq" id="WP_112159876.1">
    <property type="nucleotide sequence ID" value="NZ_QKRX01000011.1"/>
</dbReference>
<accession>A0A364NJL2</accession>
<protein>
    <recommendedName>
        <fullName evidence="1">Type 4 fimbrial biogenesis protein PilX N-terminal domain-containing protein</fullName>
    </recommendedName>
</protein>
<evidence type="ECO:0000313" key="3">
    <source>
        <dbReference type="Proteomes" id="UP000250744"/>
    </source>
</evidence>
<feature type="domain" description="Type 4 fimbrial biogenesis protein PilX N-terminal" evidence="1">
    <location>
        <begin position="5"/>
        <end position="51"/>
    </location>
</feature>
<proteinExistence type="predicted"/>
<sequence>MFRQAGVSLLTALVMLLISTVIGLSVMRSTLFQERMAGNIQERSFAFQRAEDALNDAEDLILQEAKKDLNAFISSNQVVDCMLVANDCSSSMPDQKDKGWVSAGASGAEYMIQYLETRASNDLSNLTQSSTQNYGESAKIPTRYFRVTSVSGSVGDERGRVILQMMVKLQ</sequence>
<evidence type="ECO:0000259" key="1">
    <source>
        <dbReference type="Pfam" id="PF14341"/>
    </source>
</evidence>